<keyword evidence="2" id="KW-0489">Methyltransferase</keyword>
<organism evidence="10 11">
    <name type="scientific">candidate division LCP-89 bacterium B3_LCP</name>
    <dbReference type="NCBI Taxonomy" id="2012998"/>
    <lineage>
        <taxon>Bacteria</taxon>
        <taxon>Pseudomonadati</taxon>
        <taxon>Bacteria division LCP-89</taxon>
    </lineage>
</organism>
<dbReference type="GO" id="GO:0051539">
    <property type="term" value="F:4 iron, 4 sulfur cluster binding"/>
    <property type="evidence" value="ECO:0007669"/>
    <property type="project" value="UniProtKB-KW"/>
</dbReference>
<dbReference type="InterPro" id="IPR051198">
    <property type="entry name" value="BchE-like"/>
</dbReference>
<evidence type="ECO:0000259" key="8">
    <source>
        <dbReference type="PROSITE" id="PS51332"/>
    </source>
</evidence>
<evidence type="ECO:0000313" key="10">
    <source>
        <dbReference type="EMBL" id="TKJ39085.1"/>
    </source>
</evidence>
<dbReference type="GO" id="GO:0003824">
    <property type="term" value="F:catalytic activity"/>
    <property type="evidence" value="ECO:0007669"/>
    <property type="project" value="InterPro"/>
</dbReference>
<dbReference type="Pfam" id="PF04055">
    <property type="entry name" value="Radical_SAM"/>
    <property type="match status" value="1"/>
</dbReference>
<evidence type="ECO:0000256" key="4">
    <source>
        <dbReference type="ARBA" id="ARBA00022691"/>
    </source>
</evidence>
<feature type="domain" description="Radical SAM core" evidence="9">
    <location>
        <begin position="205"/>
        <end position="439"/>
    </location>
</feature>
<dbReference type="PROSITE" id="PS51332">
    <property type="entry name" value="B12_BINDING"/>
    <property type="match status" value="1"/>
</dbReference>
<feature type="domain" description="B12-binding" evidence="8">
    <location>
        <begin position="2"/>
        <end position="153"/>
    </location>
</feature>
<dbReference type="PANTHER" id="PTHR43409">
    <property type="entry name" value="ANAEROBIC MAGNESIUM-PROTOPORPHYRIN IX MONOMETHYL ESTER CYCLASE-RELATED"/>
    <property type="match status" value="1"/>
</dbReference>
<proteinExistence type="predicted"/>
<dbReference type="SMART" id="SM00729">
    <property type="entry name" value="Elp3"/>
    <property type="match status" value="1"/>
</dbReference>
<dbReference type="GO" id="GO:0046872">
    <property type="term" value="F:metal ion binding"/>
    <property type="evidence" value="ECO:0007669"/>
    <property type="project" value="UniProtKB-KW"/>
</dbReference>
<dbReference type="EMBL" id="NJBN01000008">
    <property type="protein sequence ID" value="TKJ39085.1"/>
    <property type="molecule type" value="Genomic_DNA"/>
</dbReference>
<name>A0A532UVX5_UNCL8</name>
<dbReference type="SFLD" id="SFLDS00029">
    <property type="entry name" value="Radical_SAM"/>
    <property type="match status" value="1"/>
</dbReference>
<comment type="caution">
    <text evidence="10">The sequence shown here is derived from an EMBL/GenBank/DDBJ whole genome shotgun (WGS) entry which is preliminary data.</text>
</comment>
<dbReference type="PANTHER" id="PTHR43409:SF7">
    <property type="entry name" value="BLL1977 PROTEIN"/>
    <property type="match status" value="1"/>
</dbReference>
<dbReference type="CDD" id="cd01335">
    <property type="entry name" value="Radical_SAM"/>
    <property type="match status" value="1"/>
</dbReference>
<dbReference type="InterPro" id="IPR023404">
    <property type="entry name" value="rSAM_horseshoe"/>
</dbReference>
<comment type="cofactor">
    <cofactor evidence="1">
        <name>[4Fe-4S] cluster</name>
        <dbReference type="ChEBI" id="CHEBI:49883"/>
    </cofactor>
</comment>
<dbReference type="InterPro" id="IPR058240">
    <property type="entry name" value="rSAM_sf"/>
</dbReference>
<accession>A0A532UVX5</accession>
<dbReference type="Proteomes" id="UP000319619">
    <property type="component" value="Unassembled WGS sequence"/>
</dbReference>
<dbReference type="InterPro" id="IPR006638">
    <property type="entry name" value="Elp3/MiaA/NifB-like_rSAM"/>
</dbReference>
<dbReference type="SFLD" id="SFLDG01123">
    <property type="entry name" value="methyltransferase_(Class_B)"/>
    <property type="match status" value="1"/>
</dbReference>
<evidence type="ECO:0000256" key="3">
    <source>
        <dbReference type="ARBA" id="ARBA00022679"/>
    </source>
</evidence>
<dbReference type="CDD" id="cd02068">
    <property type="entry name" value="radical_SAM_B12_BD"/>
    <property type="match status" value="1"/>
</dbReference>
<protein>
    <submittedName>
        <fullName evidence="10">Uncharacterized protein</fullName>
    </submittedName>
</protein>
<evidence type="ECO:0000256" key="1">
    <source>
        <dbReference type="ARBA" id="ARBA00001966"/>
    </source>
</evidence>
<evidence type="ECO:0000313" key="11">
    <source>
        <dbReference type="Proteomes" id="UP000319619"/>
    </source>
</evidence>
<evidence type="ECO:0000256" key="6">
    <source>
        <dbReference type="ARBA" id="ARBA00023004"/>
    </source>
</evidence>
<evidence type="ECO:0000256" key="2">
    <source>
        <dbReference type="ARBA" id="ARBA00022603"/>
    </source>
</evidence>
<keyword evidence="3" id="KW-0808">Transferase</keyword>
<dbReference type="SUPFAM" id="SSF52242">
    <property type="entry name" value="Cobalamin (vitamin B12)-binding domain"/>
    <property type="match status" value="1"/>
</dbReference>
<dbReference type="Pfam" id="PF02310">
    <property type="entry name" value="B12-binding"/>
    <property type="match status" value="1"/>
</dbReference>
<dbReference type="Gene3D" id="3.80.30.20">
    <property type="entry name" value="tm_1862 like domain"/>
    <property type="match status" value="1"/>
</dbReference>
<reference evidence="10 11" key="1">
    <citation type="submission" date="2017-06" db="EMBL/GenBank/DDBJ databases">
        <title>Novel microbial phyla capable of carbon fixation and sulfur reduction in deep-sea sediments.</title>
        <authorList>
            <person name="Huang J."/>
            <person name="Baker B."/>
            <person name="Wang Y."/>
        </authorList>
    </citation>
    <scope>NUCLEOTIDE SEQUENCE [LARGE SCALE GENOMIC DNA]</scope>
    <source>
        <strain evidence="10">B3_LCP</strain>
    </source>
</reference>
<dbReference type="AlphaFoldDB" id="A0A532UVX5"/>
<sequence length="482" mass="54546">MKVLLIYPPLKTDNPYEPVPFPLGLGYVASSLRTAGHQTFILDASLGPVRREKKGGLYHFGLDIAEIVNRATEIQPDIIGISVPFTSRLKASVDIAQVIRKALPEVHLISGGMHATVDPTTLLENGFDAVILGEAETTLPEYLEALSAGELKKRSIDGIACMDAAQVKISPQTCHLSDIDQLPFPARDLVPFEEYIRRSGGRWIRPGVRIASIISSRGCPYRCTYCSAFRVTGRKYRRRSPENVLEEINDLVKRYSIKIIAFEDDNLTADRKRAIEIFEGIARRFPKLEWVTPNGVSIRNLDRELLQIMKRSGCRTVNLAFESGDEQILRESMKKYLDLEYGRQVREWCREAGINVNGMFILGMPGETPVSMRRTKDYAISLDLDGIGIFIATPFPGTELYDTCKENGYLDERYAKGDALFQSDPEVLHQPLIETPWLKRDQLVAFYGEFESQFMQNYYAKRPFARVKKVVLKVLQRAGWGR</sequence>
<dbReference type="InterPro" id="IPR036724">
    <property type="entry name" value="Cobalamin-bd_sf"/>
</dbReference>
<dbReference type="SUPFAM" id="SSF102114">
    <property type="entry name" value="Radical SAM enzymes"/>
    <property type="match status" value="1"/>
</dbReference>
<dbReference type="InterPro" id="IPR007197">
    <property type="entry name" value="rSAM"/>
</dbReference>
<keyword evidence="5" id="KW-0479">Metal-binding</keyword>
<dbReference type="InterPro" id="IPR034466">
    <property type="entry name" value="Methyltransferase_Class_B"/>
</dbReference>
<dbReference type="InterPro" id="IPR006158">
    <property type="entry name" value="Cobalamin-bd"/>
</dbReference>
<dbReference type="PROSITE" id="PS51918">
    <property type="entry name" value="RADICAL_SAM"/>
    <property type="match status" value="1"/>
</dbReference>
<keyword evidence="7" id="KW-0411">Iron-sulfur</keyword>
<dbReference type="Gene3D" id="3.40.50.280">
    <property type="entry name" value="Cobalamin-binding domain"/>
    <property type="match status" value="1"/>
</dbReference>
<evidence type="ECO:0000256" key="7">
    <source>
        <dbReference type="ARBA" id="ARBA00023014"/>
    </source>
</evidence>
<dbReference type="GO" id="GO:0031419">
    <property type="term" value="F:cobalamin binding"/>
    <property type="evidence" value="ECO:0007669"/>
    <property type="project" value="InterPro"/>
</dbReference>
<evidence type="ECO:0000256" key="5">
    <source>
        <dbReference type="ARBA" id="ARBA00022723"/>
    </source>
</evidence>
<dbReference type="SFLD" id="SFLDG01082">
    <property type="entry name" value="B12-binding_domain_containing"/>
    <property type="match status" value="1"/>
</dbReference>
<keyword evidence="4" id="KW-0949">S-adenosyl-L-methionine</keyword>
<evidence type="ECO:0000259" key="9">
    <source>
        <dbReference type="PROSITE" id="PS51918"/>
    </source>
</evidence>
<gene>
    <name evidence="10" type="ORF">CEE37_11735</name>
</gene>
<keyword evidence="6" id="KW-0408">Iron</keyword>